<reference evidence="2 3" key="1">
    <citation type="submission" date="2018-03" db="EMBL/GenBank/DDBJ databases">
        <title>Genomic Encyclopedia of Archaeal and Bacterial Type Strains, Phase II (KMG-II): from individual species to whole genera.</title>
        <authorList>
            <person name="Goeker M."/>
        </authorList>
    </citation>
    <scope>NUCLEOTIDE SEQUENCE [LARGE SCALE GENOMIC DNA]</scope>
    <source>
        <strain evidence="2 3">DSM 45211</strain>
    </source>
</reference>
<dbReference type="Proteomes" id="UP000243528">
    <property type="component" value="Unassembled WGS sequence"/>
</dbReference>
<dbReference type="EMBL" id="PYGE01000011">
    <property type="protein sequence ID" value="PSL02138.1"/>
    <property type="molecule type" value="Genomic_DNA"/>
</dbReference>
<dbReference type="GO" id="GO:0005829">
    <property type="term" value="C:cytosol"/>
    <property type="evidence" value="ECO:0007669"/>
    <property type="project" value="TreeGrafter"/>
</dbReference>
<comment type="caution">
    <text evidence="2">The sequence shown here is derived from an EMBL/GenBank/DDBJ whole genome shotgun (WGS) entry which is preliminary data.</text>
</comment>
<evidence type="ECO:0000256" key="1">
    <source>
        <dbReference type="SAM" id="MobiDB-lite"/>
    </source>
</evidence>
<sequence>MSWRMLNLVPGGGGPGRPDRMGAMPTGTDRSRYDVVVVGGGHNGLTAAAYLARAGRSVLVLERLAHVGGAAVSARAFPGVHARLSRYSYLVSLLPRRIVSELGLRVELRRRRYSSYTPAGGRGLLVDGADDSATRASFADVTGSDADHAGWSRLAALTGDVAHRVFPTMTEPLLPAERIRRIVGEEAWERLFGTPIGAIVRSYVRDDVVRGVVATDALIGTFAGVDDGSLRQNRCFLYHVIGNGTGEWEVPVGGMGAVTDALREAALAAGARITTRADVTAVDPDGEVTYLDDEGRERRAGAGHVLAACAPSTLEGLVGPVGTDGASAGAERPEGSQLKVNMVLRRLPRLRDGTDPAVAFSGTFHVNESMTQLETAYAQATGGVIPELPPCDVYCHSLTDPSILGPELRAGGAHTLTLFGLHMPARLFRSDNAAARDEALKATLASVNSVLAEPVEDCLYVDADGRPCVEARTPLDLERDVGLPGGHIFHRDLAWPFAETDDEVGTWGVETRWPRVLLCGAGARRGGGVSGIPGRAAAMAVLGRGSA</sequence>
<accession>A0A2P8DY30</accession>
<dbReference type="PANTHER" id="PTHR10668">
    <property type="entry name" value="PHYTOENE DEHYDROGENASE"/>
    <property type="match status" value="1"/>
</dbReference>
<evidence type="ECO:0000313" key="3">
    <source>
        <dbReference type="Proteomes" id="UP000243528"/>
    </source>
</evidence>
<dbReference type="SUPFAM" id="SSF51905">
    <property type="entry name" value="FAD/NAD(P)-binding domain"/>
    <property type="match status" value="1"/>
</dbReference>
<proteinExistence type="predicted"/>
<protein>
    <submittedName>
        <fullName evidence="2">Phytoene dehydrogenase-like protein</fullName>
    </submittedName>
</protein>
<keyword evidence="3" id="KW-1185">Reference proteome</keyword>
<dbReference type="Gene3D" id="3.50.50.60">
    <property type="entry name" value="FAD/NAD(P)-binding domain"/>
    <property type="match status" value="2"/>
</dbReference>
<dbReference type="InterPro" id="IPR036188">
    <property type="entry name" value="FAD/NAD-bd_sf"/>
</dbReference>
<feature type="region of interest" description="Disordered" evidence="1">
    <location>
        <begin position="1"/>
        <end position="23"/>
    </location>
</feature>
<gene>
    <name evidence="2" type="ORF">CLV30_11193</name>
</gene>
<dbReference type="PANTHER" id="PTHR10668:SF103">
    <property type="entry name" value="PYRIDINE NUCLEOTIDE-DISULFIDE OXIDOREDUCTASE DOMAIN-CONTAINING PROTEIN 2"/>
    <property type="match status" value="1"/>
</dbReference>
<dbReference type="Pfam" id="PF13450">
    <property type="entry name" value="NAD_binding_8"/>
    <property type="match status" value="1"/>
</dbReference>
<evidence type="ECO:0000313" key="2">
    <source>
        <dbReference type="EMBL" id="PSL02138.1"/>
    </source>
</evidence>
<dbReference type="AlphaFoldDB" id="A0A2P8DY30"/>
<organism evidence="2 3">
    <name type="scientific">Haloactinopolyspora alba</name>
    <dbReference type="NCBI Taxonomy" id="648780"/>
    <lineage>
        <taxon>Bacteria</taxon>
        <taxon>Bacillati</taxon>
        <taxon>Actinomycetota</taxon>
        <taxon>Actinomycetes</taxon>
        <taxon>Jiangellales</taxon>
        <taxon>Jiangellaceae</taxon>
        <taxon>Haloactinopolyspora</taxon>
    </lineage>
</organism>
<name>A0A2P8DY30_9ACTN</name>